<name>A0A7H0JYN6_9CORY</name>
<dbReference type="GO" id="GO:0000287">
    <property type="term" value="F:magnesium ion binding"/>
    <property type="evidence" value="ECO:0007669"/>
    <property type="project" value="UniProtKB-UniRule"/>
</dbReference>
<dbReference type="Proteomes" id="UP000642876">
    <property type="component" value="Unassembled WGS sequence"/>
</dbReference>
<sequence>MAFLLDTNVWIDLERGDEPNVIERAQQCQSSGLYLSTIVLGEIEAGIQRSSRAQYARETYNILLRSRPVVGVDSGCATIYGRLRAHLLDRGQIIGANDLWIAAQSICHDLTLVTANVKEFSRVPDLEIEDWR</sequence>
<feature type="binding site" evidence="8">
    <location>
        <position position="98"/>
    </location>
    <ligand>
        <name>Mg(2+)</name>
        <dbReference type="ChEBI" id="CHEBI:18420"/>
    </ligand>
</feature>
<feature type="domain" description="PIN" evidence="9">
    <location>
        <begin position="4"/>
        <end position="124"/>
    </location>
</feature>
<dbReference type="GO" id="GO:0004540">
    <property type="term" value="F:RNA nuclease activity"/>
    <property type="evidence" value="ECO:0007669"/>
    <property type="project" value="InterPro"/>
</dbReference>
<evidence type="ECO:0000256" key="5">
    <source>
        <dbReference type="ARBA" id="ARBA00022801"/>
    </source>
</evidence>
<keyword evidence="13" id="KW-1185">Reference proteome</keyword>
<gene>
    <name evidence="8" type="primary">vapC</name>
    <name evidence="10" type="ORF">H7348_10390</name>
    <name evidence="11" type="ORF">IAU68_10980</name>
</gene>
<dbReference type="InterPro" id="IPR029060">
    <property type="entry name" value="PIN-like_dom_sf"/>
</dbReference>
<evidence type="ECO:0000313" key="12">
    <source>
        <dbReference type="Proteomes" id="UP000516235"/>
    </source>
</evidence>
<dbReference type="Proteomes" id="UP000516235">
    <property type="component" value="Chromosome"/>
</dbReference>
<accession>A0A7H0JYN6</accession>
<evidence type="ECO:0000256" key="7">
    <source>
        <dbReference type="ARBA" id="ARBA00038093"/>
    </source>
</evidence>
<dbReference type="InterPro" id="IPR050556">
    <property type="entry name" value="Type_II_TA_system_RNase"/>
</dbReference>
<evidence type="ECO:0000256" key="2">
    <source>
        <dbReference type="ARBA" id="ARBA00022649"/>
    </source>
</evidence>
<dbReference type="InterPro" id="IPR002716">
    <property type="entry name" value="PIN_dom"/>
</dbReference>
<keyword evidence="3 8" id="KW-0540">Nuclease</keyword>
<evidence type="ECO:0000256" key="1">
    <source>
        <dbReference type="ARBA" id="ARBA00001946"/>
    </source>
</evidence>
<evidence type="ECO:0000313" key="11">
    <source>
        <dbReference type="EMBL" id="QNP90152.1"/>
    </source>
</evidence>
<keyword evidence="5 8" id="KW-0378">Hydrolase</keyword>
<evidence type="ECO:0000256" key="8">
    <source>
        <dbReference type="HAMAP-Rule" id="MF_00265"/>
    </source>
</evidence>
<evidence type="ECO:0000256" key="4">
    <source>
        <dbReference type="ARBA" id="ARBA00022723"/>
    </source>
</evidence>
<comment type="cofactor">
    <cofactor evidence="1 8">
        <name>Mg(2+)</name>
        <dbReference type="ChEBI" id="CHEBI:18420"/>
    </cofactor>
</comment>
<keyword evidence="4 8" id="KW-0479">Metal-binding</keyword>
<dbReference type="EC" id="3.1.-.-" evidence="8"/>
<dbReference type="GO" id="GO:0016787">
    <property type="term" value="F:hydrolase activity"/>
    <property type="evidence" value="ECO:0007669"/>
    <property type="project" value="UniProtKB-KW"/>
</dbReference>
<feature type="binding site" evidence="8">
    <location>
        <position position="6"/>
    </location>
    <ligand>
        <name>Mg(2+)</name>
        <dbReference type="ChEBI" id="CHEBI:18420"/>
    </ligand>
</feature>
<evidence type="ECO:0000313" key="10">
    <source>
        <dbReference type="EMBL" id="MBC3179704.1"/>
    </source>
</evidence>
<proteinExistence type="inferred from homology"/>
<reference evidence="12 13" key="1">
    <citation type="submission" date="2020-08" db="EMBL/GenBank/DDBJ databases">
        <title>novel species in genus Corynebacterium.</title>
        <authorList>
            <person name="Zhang G."/>
        </authorList>
    </citation>
    <scope>NUCLEOTIDE SEQUENCE [LARGE SCALE GENOMIC DNA]</scope>
    <source>
        <strain evidence="12 13">zg-917</strain>
        <strain evidence="11">Zg-917</strain>
    </source>
</reference>
<dbReference type="EMBL" id="JACMYE010000009">
    <property type="protein sequence ID" value="MBC3179704.1"/>
    <property type="molecule type" value="Genomic_DNA"/>
</dbReference>
<comment type="similarity">
    <text evidence="7 8">Belongs to the PINc/VapC protein family.</text>
</comment>
<dbReference type="RefSeq" id="WP_171194576.1">
    <property type="nucleotide sequence ID" value="NZ_CP061032.1"/>
</dbReference>
<dbReference type="InterPro" id="IPR022907">
    <property type="entry name" value="VapC_family"/>
</dbReference>
<evidence type="ECO:0000313" key="13">
    <source>
        <dbReference type="Proteomes" id="UP000642876"/>
    </source>
</evidence>
<organism evidence="11 12">
    <name type="scientific">Corynebacterium lujinxingii</name>
    <dbReference type="NCBI Taxonomy" id="2763010"/>
    <lineage>
        <taxon>Bacteria</taxon>
        <taxon>Bacillati</taxon>
        <taxon>Actinomycetota</taxon>
        <taxon>Actinomycetes</taxon>
        <taxon>Mycobacteriales</taxon>
        <taxon>Corynebacteriaceae</taxon>
        <taxon>Corynebacterium</taxon>
    </lineage>
</organism>
<evidence type="ECO:0000256" key="3">
    <source>
        <dbReference type="ARBA" id="ARBA00022722"/>
    </source>
</evidence>
<dbReference type="Gene3D" id="3.40.50.1010">
    <property type="entry name" value="5'-nuclease"/>
    <property type="match status" value="1"/>
</dbReference>
<evidence type="ECO:0000256" key="6">
    <source>
        <dbReference type="ARBA" id="ARBA00022842"/>
    </source>
</evidence>
<keyword evidence="6 8" id="KW-0460">Magnesium</keyword>
<dbReference type="SUPFAM" id="SSF88723">
    <property type="entry name" value="PIN domain-like"/>
    <property type="match status" value="1"/>
</dbReference>
<dbReference type="CDD" id="cd09881">
    <property type="entry name" value="PIN_VapC4-5_FitB-like"/>
    <property type="match status" value="1"/>
</dbReference>
<dbReference type="EMBL" id="CP061032">
    <property type="protein sequence ID" value="QNP90152.1"/>
    <property type="molecule type" value="Genomic_DNA"/>
</dbReference>
<dbReference type="PANTHER" id="PTHR33653:SF1">
    <property type="entry name" value="RIBONUCLEASE VAPC2"/>
    <property type="match status" value="1"/>
</dbReference>
<dbReference type="GO" id="GO:0090729">
    <property type="term" value="F:toxin activity"/>
    <property type="evidence" value="ECO:0007669"/>
    <property type="project" value="UniProtKB-KW"/>
</dbReference>
<dbReference type="KEGG" id="cluj:IAU68_10980"/>
<dbReference type="Pfam" id="PF01850">
    <property type="entry name" value="PIN"/>
    <property type="match status" value="1"/>
</dbReference>
<dbReference type="HAMAP" id="MF_00265">
    <property type="entry name" value="VapC_Nob1"/>
    <property type="match status" value="1"/>
</dbReference>
<evidence type="ECO:0000259" key="9">
    <source>
        <dbReference type="Pfam" id="PF01850"/>
    </source>
</evidence>
<dbReference type="AlphaFoldDB" id="A0A7H0JYN6"/>
<comment type="function">
    <text evidence="8">Toxic component of a toxin-antitoxin (TA) system. An RNase.</text>
</comment>
<keyword evidence="2 8" id="KW-1277">Toxin-antitoxin system</keyword>
<keyword evidence="8" id="KW-0800">Toxin</keyword>
<dbReference type="PANTHER" id="PTHR33653">
    <property type="entry name" value="RIBONUCLEASE VAPC2"/>
    <property type="match status" value="1"/>
</dbReference>
<protein>
    <recommendedName>
        <fullName evidence="8">Ribonuclease VapC</fullName>
        <shortName evidence="8">RNase VapC</shortName>
        <ecNumber evidence="8">3.1.-.-</ecNumber>
    </recommendedName>
    <alternativeName>
        <fullName evidence="8">Toxin VapC</fullName>
    </alternativeName>
</protein>